<proteinExistence type="predicted"/>
<reference evidence="1 2" key="1">
    <citation type="submission" date="2016-10" db="EMBL/GenBank/DDBJ databases">
        <authorList>
            <person name="de Groot N.N."/>
        </authorList>
    </citation>
    <scope>NUCLEOTIDE SEQUENCE [LARGE SCALE GENOMIC DNA]</scope>
    <source>
        <strain evidence="1 2">CGMCC 4.3510</strain>
    </source>
</reference>
<accession>A0A1I2KIK2</accession>
<organism evidence="1 2">
    <name type="scientific">Actinacidiphila alni</name>
    <dbReference type="NCBI Taxonomy" id="380248"/>
    <lineage>
        <taxon>Bacteria</taxon>
        <taxon>Bacillati</taxon>
        <taxon>Actinomycetota</taxon>
        <taxon>Actinomycetes</taxon>
        <taxon>Kitasatosporales</taxon>
        <taxon>Streptomycetaceae</taxon>
        <taxon>Actinacidiphila</taxon>
    </lineage>
</organism>
<dbReference type="NCBIfam" id="NF038157">
    <property type="entry name" value="lanti_ALQxL"/>
    <property type="match status" value="1"/>
</dbReference>
<dbReference type="AlphaFoldDB" id="A0A1I2KIK2"/>
<protein>
    <submittedName>
        <fullName evidence="1">Uncharacterized protein</fullName>
    </submittedName>
</protein>
<name>A0A1I2KIK2_9ACTN</name>
<evidence type="ECO:0000313" key="2">
    <source>
        <dbReference type="Proteomes" id="UP000199323"/>
    </source>
</evidence>
<gene>
    <name evidence="1" type="ORF">SAMN05216251_12391</name>
</gene>
<keyword evidence="2" id="KW-1185">Reference proteome</keyword>
<dbReference type="RefSeq" id="WP_177246677.1">
    <property type="nucleotide sequence ID" value="NZ_FONG01000023.1"/>
</dbReference>
<dbReference type="EMBL" id="FONG01000023">
    <property type="protein sequence ID" value="SFF66333.1"/>
    <property type="molecule type" value="Genomic_DNA"/>
</dbReference>
<dbReference type="Proteomes" id="UP000199323">
    <property type="component" value="Unassembled WGS sequence"/>
</dbReference>
<sequence length="47" mass="4705">MELDLDSLQLLPADMETTALLNTTETCGGPTCGAGSTCGGPTCTISN</sequence>
<evidence type="ECO:0000313" key="1">
    <source>
        <dbReference type="EMBL" id="SFF66333.1"/>
    </source>
</evidence>
<dbReference type="STRING" id="380248.SAMN05216251_12391"/>